<evidence type="ECO:0000256" key="2">
    <source>
        <dbReference type="ARBA" id="ARBA00022741"/>
    </source>
</evidence>
<dbReference type="PANTHER" id="PTHR43334">
    <property type="entry name" value="ACETATE--COA LIGASE [ADP-FORMING]"/>
    <property type="match status" value="1"/>
</dbReference>
<keyword evidence="2" id="KW-0547">Nucleotide-binding</keyword>
<gene>
    <name evidence="5" type="ORF">GCM10023321_36920</name>
</gene>
<proteinExistence type="predicted"/>
<dbReference type="Gene3D" id="3.30.1490.20">
    <property type="entry name" value="ATP-grasp fold, A domain"/>
    <property type="match status" value="1"/>
</dbReference>
<dbReference type="Pfam" id="PF13607">
    <property type="entry name" value="Succ_CoA_lig"/>
    <property type="match status" value="1"/>
</dbReference>
<dbReference type="SUPFAM" id="SSF56059">
    <property type="entry name" value="Glutathione synthetase ATP-binding domain-like"/>
    <property type="match status" value="1"/>
</dbReference>
<dbReference type="Proteomes" id="UP001428817">
    <property type="component" value="Unassembled WGS sequence"/>
</dbReference>
<evidence type="ECO:0000313" key="5">
    <source>
        <dbReference type="EMBL" id="GAA5157937.1"/>
    </source>
</evidence>
<dbReference type="RefSeq" id="WP_185059210.1">
    <property type="nucleotide sequence ID" value="NZ_BAABJP010000015.1"/>
</dbReference>
<feature type="domain" description="CoA-binding" evidence="4">
    <location>
        <begin position="18"/>
        <end position="113"/>
    </location>
</feature>
<dbReference type="Gene3D" id="3.40.50.720">
    <property type="entry name" value="NAD(P)-binding Rossmann-like Domain"/>
    <property type="match status" value="1"/>
</dbReference>
<dbReference type="SMART" id="SM00881">
    <property type="entry name" value="CoA_binding"/>
    <property type="match status" value="1"/>
</dbReference>
<dbReference type="Gene3D" id="3.40.50.261">
    <property type="entry name" value="Succinyl-CoA synthetase domains"/>
    <property type="match status" value="2"/>
</dbReference>
<dbReference type="Gene3D" id="3.30.470.20">
    <property type="entry name" value="ATP-grasp fold, B domain"/>
    <property type="match status" value="1"/>
</dbReference>
<name>A0ABP9QBL7_9PSEU</name>
<reference evidence="6" key="1">
    <citation type="journal article" date="2019" name="Int. J. Syst. Evol. Microbiol.">
        <title>The Global Catalogue of Microorganisms (GCM) 10K type strain sequencing project: providing services to taxonomists for standard genome sequencing and annotation.</title>
        <authorList>
            <consortium name="The Broad Institute Genomics Platform"/>
            <consortium name="The Broad Institute Genome Sequencing Center for Infectious Disease"/>
            <person name="Wu L."/>
            <person name="Ma J."/>
        </authorList>
    </citation>
    <scope>NUCLEOTIDE SEQUENCE [LARGE SCALE GENOMIC DNA]</scope>
    <source>
        <strain evidence="6">JCM 18303</strain>
    </source>
</reference>
<dbReference type="EMBL" id="BAABJP010000015">
    <property type="protein sequence ID" value="GAA5157937.1"/>
    <property type="molecule type" value="Genomic_DNA"/>
</dbReference>
<dbReference type="GO" id="GO:0016874">
    <property type="term" value="F:ligase activity"/>
    <property type="evidence" value="ECO:0007669"/>
    <property type="project" value="UniProtKB-KW"/>
</dbReference>
<dbReference type="InterPro" id="IPR036291">
    <property type="entry name" value="NAD(P)-bd_dom_sf"/>
</dbReference>
<protein>
    <submittedName>
        <fullName evidence="5">Acetate--CoA ligase family protein</fullName>
    </submittedName>
</protein>
<dbReference type="InterPro" id="IPR016102">
    <property type="entry name" value="Succinyl-CoA_synth-like"/>
</dbReference>
<sequence length="719" mass="72677">MTGTIEPTATETDALTRLLDPRSIAVVGASTDPAKRGYQAIRALRDAGYPHPVYPVNPRGGELFGLTVRRNVAELPPGVDAALVALPGPAVPGALRELAGAGVAGAVVLANGFRESGAAGAPLEAELAAAIADTGIRVIGPNTSGILNTASGANLVGVPDPAPGPVSVLSQSGNMLLSLLADDRALGGPGLHCYVGLGNQADVGYHECLRVLAGQPGTGAVAVHAEGLGDGRAFLVEAAAADRPVVLLRGGRSDAGRAAALSHTGSVASSDAVATAVLAQAGVELVDRSDELAMLAGVLAVSTPMPAGRGVAVLSDGGGHATLAADALTAAGVPLATLSGTTRSRLRALLGPPAAVVNPVDVAGATDTDPTRFVAATEALMTDPAVGLVLLVGLFGGYHLRFGKHLKAAEEATAADLAAMAGRHGMPLLVHSCYTVDRPAAHHTLRAAGVPVLASIDHAVRATAALHRRARRGATRSQRSTLRLPVSEKCGYSHTSHSRAVDEPAARRLVEAAGIDTGPWWFARTAGEAAALVGAHKGPCALKVVSPQAPHKSDVGGVRLGVTADAAEGAWRGIVTDVTTALPEAVIDGMVVAPMAPRGVELLVGATVDPVFGPVVAFGSGGVLVEALRDVTFRAAPFTHLEALEMIEETVAARLLDGYRHLPAVDRDALAEFLVRIGDLAVATPGLVELDMNPVLAAGKNLLPLDVRVVLSSPASPPG</sequence>
<keyword evidence="1 5" id="KW-0436">Ligase</keyword>
<organism evidence="5 6">
    <name type="scientific">Pseudonocardia eucalypti</name>
    <dbReference type="NCBI Taxonomy" id="648755"/>
    <lineage>
        <taxon>Bacteria</taxon>
        <taxon>Bacillati</taxon>
        <taxon>Actinomycetota</taxon>
        <taxon>Actinomycetes</taxon>
        <taxon>Pseudonocardiales</taxon>
        <taxon>Pseudonocardiaceae</taxon>
        <taxon>Pseudonocardia</taxon>
    </lineage>
</organism>
<dbReference type="PANTHER" id="PTHR43334:SF1">
    <property type="entry name" value="3-HYDROXYPROPIONATE--COA LIGASE [ADP-FORMING]"/>
    <property type="match status" value="1"/>
</dbReference>
<evidence type="ECO:0000259" key="4">
    <source>
        <dbReference type="SMART" id="SM00881"/>
    </source>
</evidence>
<dbReference type="InterPro" id="IPR013815">
    <property type="entry name" value="ATP_grasp_subdomain_1"/>
</dbReference>
<dbReference type="SUPFAM" id="SSF51735">
    <property type="entry name" value="NAD(P)-binding Rossmann-fold domains"/>
    <property type="match status" value="1"/>
</dbReference>
<dbReference type="Pfam" id="PF13380">
    <property type="entry name" value="CoA_binding_2"/>
    <property type="match status" value="1"/>
</dbReference>
<dbReference type="InterPro" id="IPR032875">
    <property type="entry name" value="Succ_CoA_lig_flav_dom"/>
</dbReference>
<dbReference type="InterPro" id="IPR003781">
    <property type="entry name" value="CoA-bd"/>
</dbReference>
<keyword evidence="3" id="KW-0067">ATP-binding</keyword>
<dbReference type="InterPro" id="IPR051538">
    <property type="entry name" value="Acyl-CoA_Synth/Transferase"/>
</dbReference>
<accession>A0ABP9QBL7</accession>
<evidence type="ECO:0000313" key="6">
    <source>
        <dbReference type="Proteomes" id="UP001428817"/>
    </source>
</evidence>
<dbReference type="Pfam" id="PF13549">
    <property type="entry name" value="ATP-grasp_5"/>
    <property type="match status" value="1"/>
</dbReference>
<keyword evidence="6" id="KW-1185">Reference proteome</keyword>
<evidence type="ECO:0000256" key="1">
    <source>
        <dbReference type="ARBA" id="ARBA00022598"/>
    </source>
</evidence>
<dbReference type="SUPFAM" id="SSF52210">
    <property type="entry name" value="Succinyl-CoA synthetase domains"/>
    <property type="match status" value="2"/>
</dbReference>
<evidence type="ECO:0000256" key="3">
    <source>
        <dbReference type="ARBA" id="ARBA00022840"/>
    </source>
</evidence>
<comment type="caution">
    <text evidence="5">The sequence shown here is derived from an EMBL/GenBank/DDBJ whole genome shotgun (WGS) entry which is preliminary data.</text>
</comment>